<dbReference type="Gene3D" id="3.40.30.10">
    <property type="entry name" value="Glutaredoxin"/>
    <property type="match status" value="1"/>
</dbReference>
<sequence length="112" mass="12708">MNWNPITSIDQLAQIKEASFQSPQVIFKHSTRCSISSMVLNRLERSDAPEQVQFHYLDLLAYRPISDQIATDFAVYHESPQVLLIKNGECVYDESHHGISMDEIAEQAAQTA</sequence>
<reference evidence="1" key="1">
    <citation type="submission" date="2024-02" db="EMBL/GenBank/DDBJ databases">
        <title>Sediminibacterium planktonica sp. nov. and Sediminibacterium longus sp. nov., isolated from surface lake and river water.</title>
        <authorList>
            <person name="Watanabe K."/>
            <person name="Takemine S."/>
            <person name="Ishii Y."/>
            <person name="Ogata Y."/>
            <person name="Shindo C."/>
            <person name="Suda W."/>
        </authorList>
    </citation>
    <scope>NUCLEOTIDE SEQUENCE</scope>
    <source>
        <strain evidence="1">KACHI17</strain>
    </source>
</reference>
<organism evidence="1">
    <name type="scientific">Sediminibacterium sp. KACHI17</name>
    <dbReference type="NCBI Taxonomy" id="1751071"/>
    <lineage>
        <taxon>Bacteria</taxon>
        <taxon>Pseudomonadati</taxon>
        <taxon>Bacteroidota</taxon>
        <taxon>Chitinophagia</taxon>
        <taxon>Chitinophagales</taxon>
        <taxon>Chitinophagaceae</taxon>
        <taxon>Sediminibacterium</taxon>
    </lineage>
</organism>
<accession>A0AAT9GGS0</accession>
<dbReference type="EMBL" id="AP029612">
    <property type="protein sequence ID" value="BFG69856.1"/>
    <property type="molecule type" value="Genomic_DNA"/>
</dbReference>
<dbReference type="InterPro" id="IPR022551">
    <property type="entry name" value="BrxC"/>
</dbReference>
<gene>
    <name evidence="1" type="primary">ytxJ</name>
    <name evidence="1" type="ORF">KACHI17_07370</name>
</gene>
<name>A0AAT9GGS0_9BACT</name>
<dbReference type="AlphaFoldDB" id="A0AAT9GGS0"/>
<evidence type="ECO:0000313" key="1">
    <source>
        <dbReference type="EMBL" id="BFG69856.1"/>
    </source>
</evidence>
<protein>
    <submittedName>
        <fullName evidence="1">Bacillithiol system redox-active protein YtxJ</fullName>
    </submittedName>
</protein>
<dbReference type="RefSeq" id="WP_353550158.1">
    <property type="nucleotide sequence ID" value="NZ_AP029612.1"/>
</dbReference>
<dbReference type="Pfam" id="PF11009">
    <property type="entry name" value="BrxC"/>
    <property type="match status" value="1"/>
</dbReference>
<proteinExistence type="predicted"/>
<dbReference type="NCBIfam" id="TIGR04019">
    <property type="entry name" value="B_thiol_YtxJ"/>
    <property type="match status" value="1"/>
</dbReference>